<evidence type="ECO:0000256" key="1">
    <source>
        <dbReference type="ARBA" id="ARBA00007320"/>
    </source>
</evidence>
<keyword evidence="2 6" id="KW-0689">Ribosomal protein</keyword>
<dbReference type="Pfam" id="PF00828">
    <property type="entry name" value="Ribosomal_L27A"/>
    <property type="match status" value="1"/>
</dbReference>
<dbReference type="PANTHER" id="PTHR12934:SF11">
    <property type="entry name" value="LARGE RIBOSOMAL SUBUNIT PROTEIN UL15M"/>
    <property type="match status" value="1"/>
</dbReference>
<protein>
    <submittedName>
        <fullName evidence="6">Ribosomal protein L15</fullName>
    </submittedName>
</protein>
<evidence type="ECO:0000256" key="2">
    <source>
        <dbReference type="ARBA" id="ARBA00022980"/>
    </source>
</evidence>
<dbReference type="EMBL" id="JADAQX010001037">
    <property type="protein sequence ID" value="KAF8819010.1"/>
    <property type="molecule type" value="Genomic_DNA"/>
</dbReference>
<dbReference type="PANTHER" id="PTHR12934">
    <property type="entry name" value="50S RIBOSOMAL PROTEIN L15"/>
    <property type="match status" value="1"/>
</dbReference>
<reference evidence="6 7" key="1">
    <citation type="journal article" date="2020" name="bioRxiv">
        <title>Metabolic contributions of an alphaproteobacterial endosymbiont in the apicomplexan Cardiosporidium cionae.</title>
        <authorList>
            <person name="Hunter E.S."/>
            <person name="Paight C.J."/>
            <person name="Lane C.E."/>
        </authorList>
    </citation>
    <scope>NUCLEOTIDE SEQUENCE [LARGE SCALE GENOMIC DNA]</scope>
    <source>
        <strain evidence="6">ESH_2018</strain>
    </source>
</reference>
<comment type="similarity">
    <text evidence="1">Belongs to the universal ribosomal protein uL15 family.</text>
</comment>
<proteinExistence type="inferred from homology"/>
<feature type="compositionally biased region" description="Basic residues" evidence="4">
    <location>
        <begin position="133"/>
        <end position="143"/>
    </location>
</feature>
<evidence type="ECO:0000259" key="5">
    <source>
        <dbReference type="Pfam" id="PF00828"/>
    </source>
</evidence>
<organism evidence="6 7">
    <name type="scientific">Cardiosporidium cionae</name>
    <dbReference type="NCBI Taxonomy" id="476202"/>
    <lineage>
        <taxon>Eukaryota</taxon>
        <taxon>Sar</taxon>
        <taxon>Alveolata</taxon>
        <taxon>Apicomplexa</taxon>
        <taxon>Aconoidasida</taxon>
        <taxon>Nephromycida</taxon>
        <taxon>Cardiosporidium</taxon>
    </lineage>
</organism>
<comment type="caution">
    <text evidence="6">The sequence shown here is derived from an EMBL/GenBank/DDBJ whole genome shotgun (WGS) entry which is preliminary data.</text>
</comment>
<feature type="compositionally biased region" description="Basic and acidic residues" evidence="4">
    <location>
        <begin position="352"/>
        <end position="363"/>
    </location>
</feature>
<evidence type="ECO:0000256" key="3">
    <source>
        <dbReference type="ARBA" id="ARBA00023274"/>
    </source>
</evidence>
<evidence type="ECO:0000313" key="6">
    <source>
        <dbReference type="EMBL" id="KAF8819010.1"/>
    </source>
</evidence>
<name>A0ABQ7J5N9_9APIC</name>
<accession>A0ABQ7J5N9</accession>
<feature type="region of interest" description="Disordered" evidence="4">
    <location>
        <begin position="132"/>
        <end position="176"/>
    </location>
</feature>
<evidence type="ECO:0000256" key="4">
    <source>
        <dbReference type="SAM" id="MobiDB-lite"/>
    </source>
</evidence>
<dbReference type="InterPro" id="IPR036227">
    <property type="entry name" value="Ribosomal_uL15/eL18_sf"/>
</dbReference>
<dbReference type="GO" id="GO:0005840">
    <property type="term" value="C:ribosome"/>
    <property type="evidence" value="ECO:0007669"/>
    <property type="project" value="UniProtKB-KW"/>
</dbReference>
<gene>
    <name evidence="6" type="ORF">IE077_001919</name>
</gene>
<evidence type="ECO:0000313" key="7">
    <source>
        <dbReference type="Proteomes" id="UP000823046"/>
    </source>
</evidence>
<feature type="region of interest" description="Disordered" evidence="4">
    <location>
        <begin position="343"/>
        <end position="364"/>
    </location>
</feature>
<keyword evidence="3" id="KW-0687">Ribonucleoprotein</keyword>
<keyword evidence="7" id="KW-1185">Reference proteome</keyword>
<dbReference type="InterPro" id="IPR005749">
    <property type="entry name" value="Ribosomal_uL15_bac-type"/>
</dbReference>
<dbReference type="Proteomes" id="UP000823046">
    <property type="component" value="Unassembled WGS sequence"/>
</dbReference>
<sequence length="392" mass="45354">MRFTQAVRQLQKAPHFWGSNQGNRSYQTCWTSSLCQSARNLERNLSQKPYCSLSLPCNAFGSYNSLAFFAGRISLQSFRATFALHRTTRLYHNENQFTDQKGAIFRPHPFNRRFAYSKKSFFPIEPRNLRLPGLKKKKRRGRGTKSSAKGIRKKHDRPHSGGPNDSTKQGGETPLYKRLPKWPEATRQKYKKEYEPLNLCKIRTFLEEGRLDGRFPITQRHLHDSRCCKVKNGIRLFNVNAYPFPYKIDIEVATADQSSIDAIKHVGGTVTIVYLNRLNLRAHLKPFKFEVLPQTARPPIASVLFLEKMRARGCAVRYIKPLWLIEEEQRMKAQLMEQEAITRGFSETPSSDDGKGGDNSFKDVDEEELLQRYRLRYTAYAQAEQPSLSRPK</sequence>
<feature type="domain" description="Large ribosomal subunit protein uL15/eL18" evidence="5">
    <location>
        <begin position="196"/>
        <end position="271"/>
    </location>
</feature>
<dbReference type="SUPFAM" id="SSF52080">
    <property type="entry name" value="Ribosomal proteins L15p and L18e"/>
    <property type="match status" value="1"/>
</dbReference>
<dbReference type="InterPro" id="IPR021131">
    <property type="entry name" value="Ribosomal_uL15/eL18"/>
</dbReference>